<comment type="caution">
    <text evidence="3">The sequence shown here is derived from an EMBL/GenBank/DDBJ whole genome shotgun (WGS) entry which is preliminary data.</text>
</comment>
<reference evidence="3 4" key="1">
    <citation type="journal article" date="2017" name="ISME J.">
        <title>Energy and carbon metabolisms in a deep terrestrial subsurface fluid microbial community.</title>
        <authorList>
            <person name="Momper L."/>
            <person name="Jungbluth S.P."/>
            <person name="Lee M.D."/>
            <person name="Amend J.P."/>
        </authorList>
    </citation>
    <scope>NUCLEOTIDE SEQUENCE [LARGE SCALE GENOMIC DNA]</scope>
    <source>
        <strain evidence="3">SURF_29</strain>
    </source>
</reference>
<dbReference type="InterPro" id="IPR011009">
    <property type="entry name" value="Kinase-like_dom_sf"/>
</dbReference>
<proteinExistence type="inferred from homology"/>
<dbReference type="InterPro" id="IPR002575">
    <property type="entry name" value="Aminoglycoside_PTrfase"/>
</dbReference>
<dbReference type="AlphaFoldDB" id="A0A419DGL6"/>
<gene>
    <name evidence="3" type="ORF">C4544_00320</name>
</gene>
<feature type="domain" description="Aminoglycoside phosphotransferase" evidence="2">
    <location>
        <begin position="23"/>
        <end position="244"/>
    </location>
</feature>
<dbReference type="PANTHER" id="PTHR21064:SF6">
    <property type="entry name" value="AMINOGLYCOSIDE PHOSPHOTRANSFERASE DOMAIN-CONTAINING PROTEIN"/>
    <property type="match status" value="1"/>
</dbReference>
<dbReference type="Gene3D" id="3.90.1200.10">
    <property type="match status" value="1"/>
</dbReference>
<dbReference type="Pfam" id="PF01636">
    <property type="entry name" value="APH"/>
    <property type="match status" value="1"/>
</dbReference>
<dbReference type="PANTHER" id="PTHR21064">
    <property type="entry name" value="AMINOGLYCOSIDE PHOSPHOTRANSFERASE DOMAIN-CONTAINING PROTEIN-RELATED"/>
    <property type="match status" value="1"/>
</dbReference>
<evidence type="ECO:0000256" key="1">
    <source>
        <dbReference type="ARBA" id="ARBA00038240"/>
    </source>
</evidence>
<organism evidence="3 4">
    <name type="scientific">candidate division WS5 bacterium</name>
    <dbReference type="NCBI Taxonomy" id="2093353"/>
    <lineage>
        <taxon>Bacteria</taxon>
        <taxon>candidate division WS5</taxon>
    </lineage>
</organism>
<evidence type="ECO:0000313" key="3">
    <source>
        <dbReference type="EMBL" id="RJO62279.1"/>
    </source>
</evidence>
<dbReference type="InterPro" id="IPR050249">
    <property type="entry name" value="Pseudomonas-type_ThrB"/>
</dbReference>
<dbReference type="SUPFAM" id="SSF56112">
    <property type="entry name" value="Protein kinase-like (PK-like)"/>
    <property type="match status" value="1"/>
</dbReference>
<dbReference type="GO" id="GO:0019202">
    <property type="term" value="F:amino acid kinase activity"/>
    <property type="evidence" value="ECO:0007669"/>
    <property type="project" value="TreeGrafter"/>
</dbReference>
<dbReference type="Gene3D" id="3.30.200.20">
    <property type="entry name" value="Phosphorylase Kinase, domain 1"/>
    <property type="match status" value="1"/>
</dbReference>
<comment type="similarity">
    <text evidence="1">Belongs to the pseudomonas-type ThrB family.</text>
</comment>
<evidence type="ECO:0000313" key="4">
    <source>
        <dbReference type="Proteomes" id="UP000285655"/>
    </source>
</evidence>
<dbReference type="EMBL" id="QZJW01000002">
    <property type="protein sequence ID" value="RJO62279.1"/>
    <property type="molecule type" value="Genomic_DNA"/>
</dbReference>
<sequence length="335" mass="39530">MEKLKIVLDRINAQYGLDVSFVRRVEYGYLTNNYILKCGDTRYFLKQYRYKEIDRIREVHKVKQFFSDGGIPVILPIKDKEGKSFFSCEGFYYSLFPFIKGKIIEREDLYNVPLASMAETLAKTHLLSKNGSPFTVSKKLKILDTEGFLEKTDFLLKIIEEKAIKDSYDVMAEENLRLKRKLVKQNDLNQEDLGLVNDHLIHGDYHTLNTFFDEHDKVQYIFDFEKTKLAPRVFELIRAVMFDCFNGNYHDKESFEKASLYISKYHSVYPLEKGEIEKGMRYMYLNRIHNLWGESEHYLKNNSKVDGFLPKRLESNKYLSKNLDEFISILENAAL</sequence>
<accession>A0A419DGL6</accession>
<name>A0A419DGL6_9BACT</name>
<evidence type="ECO:0000259" key="2">
    <source>
        <dbReference type="Pfam" id="PF01636"/>
    </source>
</evidence>
<dbReference type="Proteomes" id="UP000285655">
    <property type="component" value="Unassembled WGS sequence"/>
</dbReference>
<protein>
    <recommendedName>
        <fullName evidence="2">Aminoglycoside phosphotransferase domain-containing protein</fullName>
    </recommendedName>
</protein>